<dbReference type="GO" id="GO:0051539">
    <property type="term" value="F:4 iron, 4 sulfur cluster binding"/>
    <property type="evidence" value="ECO:0007669"/>
    <property type="project" value="UniProtKB-KW"/>
</dbReference>
<evidence type="ECO:0000259" key="8">
    <source>
        <dbReference type="PROSITE" id="PS51918"/>
    </source>
</evidence>
<dbReference type="Pfam" id="PF04055">
    <property type="entry name" value="Radical_SAM"/>
    <property type="match status" value="1"/>
</dbReference>
<evidence type="ECO:0000313" key="9">
    <source>
        <dbReference type="EMBL" id="GAF78811.1"/>
    </source>
</evidence>
<evidence type="ECO:0000256" key="2">
    <source>
        <dbReference type="ARBA" id="ARBA00022723"/>
    </source>
</evidence>
<dbReference type="GO" id="GO:0005525">
    <property type="term" value="F:GTP binding"/>
    <property type="evidence" value="ECO:0007669"/>
    <property type="project" value="UniProtKB-KW"/>
</dbReference>
<reference evidence="9" key="1">
    <citation type="journal article" date="2014" name="Front. Microbiol.">
        <title>High frequency of phylogenetically diverse reductive dehalogenase-homologous genes in deep subseafloor sedimentary metagenomes.</title>
        <authorList>
            <person name="Kawai M."/>
            <person name="Futagami T."/>
            <person name="Toyoda A."/>
            <person name="Takaki Y."/>
            <person name="Nishi S."/>
            <person name="Hori S."/>
            <person name="Arai W."/>
            <person name="Tsubouchi T."/>
            <person name="Morono Y."/>
            <person name="Uchiyama I."/>
            <person name="Ito T."/>
            <person name="Fujiyama A."/>
            <person name="Inagaki F."/>
            <person name="Takami H."/>
        </authorList>
    </citation>
    <scope>NUCLEOTIDE SEQUENCE</scope>
    <source>
        <strain evidence="9">Expedition CK06-06</strain>
    </source>
</reference>
<dbReference type="Gene3D" id="3.20.20.70">
    <property type="entry name" value="Aldolase class I"/>
    <property type="match status" value="1"/>
</dbReference>
<dbReference type="CDD" id="cd21117">
    <property type="entry name" value="Twitch_MoaA"/>
    <property type="match status" value="1"/>
</dbReference>
<dbReference type="PANTHER" id="PTHR22960">
    <property type="entry name" value="MOLYBDOPTERIN COFACTOR SYNTHESIS PROTEIN A"/>
    <property type="match status" value="1"/>
</dbReference>
<dbReference type="NCBIfam" id="TIGR02666">
    <property type="entry name" value="moaA"/>
    <property type="match status" value="1"/>
</dbReference>
<dbReference type="GO" id="GO:0046872">
    <property type="term" value="F:metal ion binding"/>
    <property type="evidence" value="ECO:0007669"/>
    <property type="project" value="UniProtKB-KW"/>
</dbReference>
<keyword evidence="5" id="KW-0411">Iron-sulfur</keyword>
<keyword evidence="2" id="KW-0479">Metal-binding</keyword>
<protein>
    <recommendedName>
        <fullName evidence="8">Radical SAM core domain-containing protein</fullName>
    </recommendedName>
</protein>
<gene>
    <name evidence="9" type="ORF">S01H1_11369</name>
</gene>
<keyword evidence="1" id="KW-0949">S-adenosyl-L-methionine</keyword>
<keyword evidence="3" id="KW-0547">Nucleotide-binding</keyword>
<dbReference type="GO" id="GO:0061798">
    <property type="term" value="F:GTP 3',8'-cyclase activity"/>
    <property type="evidence" value="ECO:0007669"/>
    <property type="project" value="TreeGrafter"/>
</dbReference>
<evidence type="ECO:0000256" key="3">
    <source>
        <dbReference type="ARBA" id="ARBA00022741"/>
    </source>
</evidence>
<keyword evidence="6" id="KW-0342">GTP-binding</keyword>
<keyword evidence="7" id="KW-0501">Molybdenum cofactor biosynthesis</keyword>
<dbReference type="InterPro" id="IPR058240">
    <property type="entry name" value="rSAM_sf"/>
</dbReference>
<dbReference type="GO" id="GO:0006777">
    <property type="term" value="P:Mo-molybdopterin cofactor biosynthetic process"/>
    <property type="evidence" value="ECO:0007669"/>
    <property type="project" value="UniProtKB-KW"/>
</dbReference>
<evidence type="ECO:0000256" key="1">
    <source>
        <dbReference type="ARBA" id="ARBA00022691"/>
    </source>
</evidence>
<evidence type="ECO:0000256" key="6">
    <source>
        <dbReference type="ARBA" id="ARBA00023134"/>
    </source>
</evidence>
<evidence type="ECO:0000256" key="7">
    <source>
        <dbReference type="ARBA" id="ARBA00023150"/>
    </source>
</evidence>
<dbReference type="AlphaFoldDB" id="X0SUH9"/>
<evidence type="ECO:0000256" key="4">
    <source>
        <dbReference type="ARBA" id="ARBA00023004"/>
    </source>
</evidence>
<proteinExistence type="predicted"/>
<accession>X0SUH9</accession>
<dbReference type="InterPro" id="IPR010505">
    <property type="entry name" value="MoaA_twitch"/>
</dbReference>
<dbReference type="SUPFAM" id="SSF102114">
    <property type="entry name" value="Radical SAM enzymes"/>
    <property type="match status" value="1"/>
</dbReference>
<evidence type="ECO:0000256" key="5">
    <source>
        <dbReference type="ARBA" id="ARBA00023014"/>
    </source>
</evidence>
<dbReference type="CDD" id="cd01335">
    <property type="entry name" value="Radical_SAM"/>
    <property type="match status" value="1"/>
</dbReference>
<feature type="domain" description="Radical SAM core" evidence="8">
    <location>
        <begin position="1"/>
        <end position="179"/>
    </location>
</feature>
<name>X0SUH9_9ZZZZ</name>
<dbReference type="PANTHER" id="PTHR22960:SF0">
    <property type="entry name" value="MOLYBDENUM COFACTOR BIOSYNTHESIS PROTEIN 1"/>
    <property type="match status" value="1"/>
</dbReference>
<dbReference type="GO" id="GO:0061799">
    <property type="term" value="F:cyclic pyranopterin monophosphate synthase activity"/>
    <property type="evidence" value="ECO:0007669"/>
    <property type="project" value="TreeGrafter"/>
</dbReference>
<organism evidence="9">
    <name type="scientific">marine sediment metagenome</name>
    <dbReference type="NCBI Taxonomy" id="412755"/>
    <lineage>
        <taxon>unclassified sequences</taxon>
        <taxon>metagenomes</taxon>
        <taxon>ecological metagenomes</taxon>
    </lineage>
</organism>
<dbReference type="InterPro" id="IPR050105">
    <property type="entry name" value="MoCo_biosynth_MoaA/MoaC"/>
</dbReference>
<dbReference type="Pfam" id="PF06463">
    <property type="entry name" value="Mob_synth_C"/>
    <property type="match status" value="1"/>
</dbReference>
<dbReference type="InterPro" id="IPR013483">
    <property type="entry name" value="MoaA"/>
</dbReference>
<dbReference type="InterPro" id="IPR013785">
    <property type="entry name" value="Aldolase_TIM"/>
</dbReference>
<comment type="caution">
    <text evidence="9">The sequence shown here is derived from an EMBL/GenBank/DDBJ whole genome shotgun (WGS) entry which is preliminary data.</text>
</comment>
<dbReference type="InterPro" id="IPR007197">
    <property type="entry name" value="rSAM"/>
</dbReference>
<sequence length="268" mass="29432">EMGISKVRISGGEPLVRLGLVNLIRMLAQIDGIDDISLTTNGVWLKDQAAELKESGLRRVNVSLDSLKRQRFEKITGYDKLTEVLEGIEQARKVKLEPVKINMVVMRGVNDDEVLDFALLSKQGWHVRFIELMPFVNGGGTAPEFVSAEEMCNSLASLGDLEPCTAPIGVGPAKYYQLPGAEGTIGFITPVSEHFCFRCNRLRLTADGKLLPCLLSDQEVDLKHTLRTGASAEEIRRLILEAIASKPEGHRVALGVVPQRRLMTQVGG</sequence>
<feature type="non-terminal residue" evidence="9">
    <location>
        <position position="1"/>
    </location>
</feature>
<dbReference type="EMBL" id="BARS01005795">
    <property type="protein sequence ID" value="GAF78811.1"/>
    <property type="molecule type" value="Genomic_DNA"/>
</dbReference>
<dbReference type="PROSITE" id="PS51918">
    <property type="entry name" value="RADICAL_SAM"/>
    <property type="match status" value="1"/>
</dbReference>
<keyword evidence="4" id="KW-0408">Iron</keyword>